<protein>
    <submittedName>
        <fullName evidence="2">VirQ</fullName>
    </submittedName>
</protein>
<dbReference type="EMBL" id="DQ058764">
    <property type="protein sequence ID" value="AAZ50595.1"/>
    <property type="molecule type" value="Genomic_DNA"/>
</dbReference>
<feature type="transmembrane region" description="Helical" evidence="1">
    <location>
        <begin position="65"/>
        <end position="82"/>
    </location>
</feature>
<keyword evidence="1" id="KW-0472">Membrane</keyword>
<keyword evidence="2" id="KW-0614">Plasmid</keyword>
<organism evidence="2">
    <name type="scientific">Agrobacterium tumefaciens</name>
    <dbReference type="NCBI Taxonomy" id="358"/>
    <lineage>
        <taxon>Bacteria</taxon>
        <taxon>Pseudomonadati</taxon>
        <taxon>Pseudomonadota</taxon>
        <taxon>Alphaproteobacteria</taxon>
        <taxon>Hyphomicrobiales</taxon>
        <taxon>Rhizobiaceae</taxon>
        <taxon>Rhizobium/Agrobacterium group</taxon>
        <taxon>Agrobacterium</taxon>
        <taxon>Agrobacterium tumefaciens complex</taxon>
    </lineage>
</organism>
<sequence length="86" mass="10068">MLSIITYRVLQPNEANMKTSTKTMLVYAAIIFTPGFIYFPLYKILLTLYSEDSGDTYFCQFYTEFSFFWIMGLLVFALSTMLKKKP</sequence>
<keyword evidence="1" id="KW-0812">Transmembrane</keyword>
<accession>A5WYC7</accession>
<geneLocation type="plasmid" evidence="2">
    <name>pTiBo542</name>
</geneLocation>
<evidence type="ECO:0000256" key="1">
    <source>
        <dbReference type="SAM" id="Phobius"/>
    </source>
</evidence>
<proteinExistence type="predicted"/>
<dbReference type="AlphaFoldDB" id="A5WYC7"/>
<keyword evidence="1" id="KW-1133">Transmembrane helix</keyword>
<gene>
    <name evidence="2" type="primary">virQ</name>
    <name evidence="2" type="ORF">pTiBo212</name>
</gene>
<reference evidence="2" key="1">
    <citation type="submission" date="2005-05" db="EMBL/GenBank/DDBJ databases">
        <title>Complete sequence of the Ti plasmid pTiBo542 from the supervirulent Agrobacterium tumefaciens strain Bo542.</title>
        <authorList>
            <person name="Oger P.M."/>
            <person name="Farrand S.K."/>
            <person name="Olsen G.J."/>
            <person name="Reich C."/>
        </authorList>
    </citation>
    <scope>NUCLEOTIDE SEQUENCE</scope>
    <source>
        <strain evidence="2">Bo542</strain>
        <plasmid evidence="2">pTiBo542</plasmid>
    </source>
</reference>
<evidence type="ECO:0000313" key="2">
    <source>
        <dbReference type="EMBL" id="AAZ50595.1"/>
    </source>
</evidence>
<name>A5WYC7_AGRTU</name>
<feature type="transmembrane region" description="Helical" evidence="1">
    <location>
        <begin position="25"/>
        <end position="45"/>
    </location>
</feature>